<dbReference type="GO" id="GO:0003676">
    <property type="term" value="F:nucleic acid binding"/>
    <property type="evidence" value="ECO:0007669"/>
    <property type="project" value="InterPro"/>
</dbReference>
<keyword evidence="1" id="KW-0547">Nucleotide-binding</keyword>
<dbReference type="FunFam" id="1.10.10.10:FF:000024">
    <property type="entry name" value="U5 small nuclear ribonucleoprotein helicase"/>
    <property type="match status" value="1"/>
</dbReference>
<dbReference type="WBParaSite" id="snap_masked-unitig_34249-processed-gene-0.0-mRNA-1">
    <property type="protein sequence ID" value="snap_masked-unitig_34249-processed-gene-0.0-mRNA-1"/>
    <property type="gene ID" value="snap_masked-unitig_34249-processed-gene-0.0"/>
</dbReference>
<accession>A0A1I8JQQ7</accession>
<dbReference type="Pfam" id="PF02889">
    <property type="entry name" value="Sec63"/>
    <property type="match status" value="1"/>
</dbReference>
<dbReference type="SUPFAM" id="SSF52540">
    <property type="entry name" value="P-loop containing nucleoside triphosphate hydrolases"/>
    <property type="match status" value="3"/>
</dbReference>
<dbReference type="InterPro" id="IPR057842">
    <property type="entry name" value="WH_MER3"/>
</dbReference>
<evidence type="ECO:0000259" key="6">
    <source>
        <dbReference type="SMART" id="SM00973"/>
    </source>
</evidence>
<dbReference type="PANTHER" id="PTHR47961:SF4">
    <property type="entry name" value="ACTIVATING SIGNAL COINTEGRATOR 1 COMPLEX SUBUNIT 3"/>
    <property type="match status" value="1"/>
</dbReference>
<dbReference type="Pfam" id="PF23445">
    <property type="entry name" value="WHD_SNRNP200"/>
    <property type="match status" value="1"/>
</dbReference>
<keyword evidence="4" id="KW-0067">ATP-binding</keyword>
<dbReference type="InterPro" id="IPR014756">
    <property type="entry name" value="Ig_E-set"/>
</dbReference>
<keyword evidence="3" id="KW-0347">Helicase</keyword>
<evidence type="ECO:0000256" key="1">
    <source>
        <dbReference type="ARBA" id="ARBA00022741"/>
    </source>
</evidence>
<feature type="region of interest" description="Disordered" evidence="5">
    <location>
        <begin position="16"/>
        <end position="53"/>
    </location>
</feature>
<feature type="domain" description="SEC63" evidence="6">
    <location>
        <begin position="478"/>
        <end position="720"/>
    </location>
</feature>
<dbReference type="AlphaFoldDB" id="A0A1I8JQQ7"/>
<dbReference type="InterPro" id="IPR004179">
    <property type="entry name" value="Sec63-dom"/>
</dbReference>
<dbReference type="GO" id="GO:0016787">
    <property type="term" value="F:hydrolase activity"/>
    <property type="evidence" value="ECO:0007669"/>
    <property type="project" value="UniProtKB-KW"/>
</dbReference>
<dbReference type="GO" id="GO:0005524">
    <property type="term" value="F:ATP binding"/>
    <property type="evidence" value="ECO:0007669"/>
    <property type="project" value="UniProtKB-KW"/>
</dbReference>
<dbReference type="Gene3D" id="2.60.40.150">
    <property type="entry name" value="C2 domain"/>
    <property type="match status" value="1"/>
</dbReference>
<evidence type="ECO:0000256" key="5">
    <source>
        <dbReference type="SAM" id="MobiDB-lite"/>
    </source>
</evidence>
<evidence type="ECO:0000256" key="4">
    <source>
        <dbReference type="ARBA" id="ARBA00022840"/>
    </source>
</evidence>
<dbReference type="Proteomes" id="UP000095280">
    <property type="component" value="Unplaced"/>
</dbReference>
<protein>
    <submittedName>
        <fullName evidence="8">SEC63 domain-containing protein</fullName>
    </submittedName>
</protein>
<dbReference type="InterPro" id="IPR027417">
    <property type="entry name" value="P-loop_NTPase"/>
</dbReference>
<dbReference type="Gene3D" id="3.40.50.300">
    <property type="entry name" value="P-loop containing nucleotide triphosphate hydrolases"/>
    <property type="match status" value="3"/>
</dbReference>
<dbReference type="FunFam" id="2.60.40.150:FF:000004">
    <property type="entry name" value="RNA helicase, activating signal cointegrator 1"/>
    <property type="match status" value="1"/>
</dbReference>
<evidence type="ECO:0000313" key="7">
    <source>
        <dbReference type="Proteomes" id="UP000095280"/>
    </source>
</evidence>
<dbReference type="GO" id="GO:0005634">
    <property type="term" value="C:nucleus"/>
    <property type="evidence" value="ECO:0007669"/>
    <property type="project" value="TreeGrafter"/>
</dbReference>
<evidence type="ECO:0000256" key="2">
    <source>
        <dbReference type="ARBA" id="ARBA00022801"/>
    </source>
</evidence>
<dbReference type="SMART" id="SM00973">
    <property type="entry name" value="Sec63"/>
    <property type="match status" value="1"/>
</dbReference>
<name>A0A1I8JQQ7_9PLAT</name>
<evidence type="ECO:0000256" key="3">
    <source>
        <dbReference type="ARBA" id="ARBA00022806"/>
    </source>
</evidence>
<proteinExistence type="predicted"/>
<dbReference type="SUPFAM" id="SSF158702">
    <property type="entry name" value="Sec63 N-terminal domain-like"/>
    <property type="match status" value="1"/>
</dbReference>
<keyword evidence="7" id="KW-1185">Reference proteome</keyword>
<dbReference type="GO" id="GO:0000712">
    <property type="term" value="P:resolution of meiotic recombination intermediates"/>
    <property type="evidence" value="ECO:0007669"/>
    <property type="project" value="TreeGrafter"/>
</dbReference>
<dbReference type="InterPro" id="IPR011545">
    <property type="entry name" value="DEAD/DEAH_box_helicase_dom"/>
</dbReference>
<reference evidence="8" key="1">
    <citation type="submission" date="2016-11" db="UniProtKB">
        <authorList>
            <consortium name="WormBaseParasite"/>
        </authorList>
    </citation>
    <scope>IDENTIFICATION</scope>
</reference>
<sequence length="828" mass="94351">MRADPKLAPILLRQLRSAKAKRRRRGSADASSSAARRPRGGGSFEEQPKQQQQLADDEAVAALQWLAATFRAKISIWKIWHSLRRSHLMANKRCQLPDVASESRALVHVPRSKAQAVRRNRIADKNILAYQRLCQPGLPQQRSRIMKTAMESDENMLLWRPHRIRQDHLRFADHAEDHWPAQGPGCGDWTAENAEMVGNFRQRLACFGLTLIVCTPEKFDIVTRKGGERTYTQLVRLIILDEVHMLHDEPRSRCSNLLCYDKSDRARRQEPSASLCSQRKEDCRKTARAVRDLCLEKDTLGLFLKGRLPVLVSTATLAWGVKPAGPHSNHQKALKIYSPEKGRWTELSPLDIMQMLGRAGRIQYDTLGVGVLITNHSELQYYLSLMNQQLPIESHMISRLADNLNAEIVLGSSSIADAVQWLTYTYLYVRMAENPALYGVGQDESLDQRLRDLSHTAAMCLERSGLARYDRRSGLLQSTELGRIAFALLLHSRLMKKTLSEIETVRVFSLSSEFNETGRRSHRASDMVYVTQSAASAWSEPCFEIAWPQGCWASYREGAERFSKMNAQRIVAVIRKLEKKNIAFERYFDLSVHELGELIRKPTMGKSLHKCLHQIPRLDLRVVIQPISRSSLRAELCITPDFQWDANLHGESQAFWIFVEDVDSEIILHHEYFMLKRKFSEDEHVLKFYVPVYEPLAPMYFIRAVSDRWLGSETSCPCHSGHMILPEKNPPPTELLDLQPLPVNALREILTKQFKLTQLPPSRYEALYAGISFFNAIQTQVFNSLYNFDENVLVAAPPGSGKSVCAEFALLHLFAANPNGRCVYVVAR</sequence>
<dbReference type="Gene3D" id="1.10.150.20">
    <property type="entry name" value="5' to 3' exonuclease, C-terminal subdomain"/>
    <property type="match status" value="1"/>
</dbReference>
<dbReference type="FunFam" id="1.10.150.20:FF:000004">
    <property type="entry name" value="U5 small nuclear ribonucleoprotein helicase"/>
    <property type="match status" value="1"/>
</dbReference>
<dbReference type="InterPro" id="IPR050474">
    <property type="entry name" value="Hel308_SKI2-like"/>
</dbReference>
<organism evidence="7 8">
    <name type="scientific">Macrostomum lignano</name>
    <dbReference type="NCBI Taxonomy" id="282301"/>
    <lineage>
        <taxon>Eukaryota</taxon>
        <taxon>Metazoa</taxon>
        <taxon>Spiralia</taxon>
        <taxon>Lophotrochozoa</taxon>
        <taxon>Platyhelminthes</taxon>
        <taxon>Rhabditophora</taxon>
        <taxon>Macrostomorpha</taxon>
        <taxon>Macrostomida</taxon>
        <taxon>Macrostomidae</taxon>
        <taxon>Macrostomum</taxon>
    </lineage>
</organism>
<dbReference type="Gene3D" id="1.10.10.10">
    <property type="entry name" value="Winged helix-like DNA-binding domain superfamily/Winged helix DNA-binding domain"/>
    <property type="match status" value="1"/>
</dbReference>
<feature type="compositionally biased region" description="Basic residues" evidence="5">
    <location>
        <begin position="16"/>
        <end position="25"/>
    </location>
</feature>
<dbReference type="SUPFAM" id="SSF81296">
    <property type="entry name" value="E set domains"/>
    <property type="match status" value="1"/>
</dbReference>
<keyword evidence="2" id="KW-0378">Hydrolase</keyword>
<dbReference type="InterPro" id="IPR035892">
    <property type="entry name" value="C2_domain_sf"/>
</dbReference>
<dbReference type="Pfam" id="PF00270">
    <property type="entry name" value="DEAD"/>
    <property type="match status" value="1"/>
</dbReference>
<dbReference type="InterPro" id="IPR036388">
    <property type="entry name" value="WH-like_DNA-bd_sf"/>
</dbReference>
<dbReference type="PANTHER" id="PTHR47961">
    <property type="entry name" value="DNA POLYMERASE THETA, PUTATIVE (AFU_ORTHOLOGUE AFUA_1G05260)-RELATED"/>
    <property type="match status" value="1"/>
</dbReference>
<evidence type="ECO:0000313" key="8">
    <source>
        <dbReference type="WBParaSite" id="snap_masked-unitig_34249-processed-gene-0.0-mRNA-1"/>
    </source>
</evidence>
<dbReference type="GO" id="GO:0003678">
    <property type="term" value="F:DNA helicase activity"/>
    <property type="evidence" value="ECO:0007669"/>
    <property type="project" value="TreeGrafter"/>
</dbReference>